<dbReference type="SUPFAM" id="SSF54593">
    <property type="entry name" value="Glyoxalase/Bleomycin resistance protein/Dihydroxybiphenyl dioxygenase"/>
    <property type="match status" value="2"/>
</dbReference>
<accession>A0ABS1NQV8</accession>
<dbReference type="Proteomes" id="UP000634229">
    <property type="component" value="Unassembled WGS sequence"/>
</dbReference>
<dbReference type="InterPro" id="IPR052164">
    <property type="entry name" value="Anthracycline_SecMetBiosynth"/>
</dbReference>
<reference evidence="2 3" key="1">
    <citation type="submission" date="2021-01" db="EMBL/GenBank/DDBJ databases">
        <title>WGS of actinomycetes isolated from Thailand.</title>
        <authorList>
            <person name="Thawai C."/>
        </authorList>
    </citation>
    <scope>NUCLEOTIDE SEQUENCE [LARGE SCALE GENOMIC DNA]</scope>
    <source>
        <strain evidence="2 3">CA1R205</strain>
    </source>
</reference>
<evidence type="ECO:0000313" key="2">
    <source>
        <dbReference type="EMBL" id="MBL1102492.1"/>
    </source>
</evidence>
<organism evidence="2 3">
    <name type="scientific">Streptomyces coffeae</name>
    <dbReference type="NCBI Taxonomy" id="621382"/>
    <lineage>
        <taxon>Bacteria</taxon>
        <taxon>Bacillati</taxon>
        <taxon>Actinomycetota</taxon>
        <taxon>Actinomycetes</taxon>
        <taxon>Kitasatosporales</taxon>
        <taxon>Streptomycetaceae</taxon>
        <taxon>Streptomyces</taxon>
    </lineage>
</organism>
<dbReference type="PANTHER" id="PTHR33993">
    <property type="entry name" value="GLYOXALASE-RELATED"/>
    <property type="match status" value="1"/>
</dbReference>
<sequence length="262" mass="27386">MLTTDYVPGAPNWLDLGAPDTDAAAAFYQALLGWSFESAGPEAGGYGFFKRDRKTVAALGPLTEQGARAAWTPYFHTPDADATAKSVEQAGGGVAVAPFDVFDEGRMAQFTDPGGARFAVWQPGRTAGLELVTEPGSLCWTELHSPDPAAALTFYRAVFGWDTEEMSFPGGTYTVFSTAGAGKDGSFGGVAQLQEGHSTPPQWLPYIEVTDCDRVVAKGQELGGSVLMPAMSAEGIGRMAWLTDVAGAPFGVITSESPDSGG</sequence>
<dbReference type="PROSITE" id="PS51819">
    <property type="entry name" value="VOC"/>
    <property type="match status" value="2"/>
</dbReference>
<dbReference type="PANTHER" id="PTHR33993:SF10">
    <property type="entry name" value="CONSERVED PROTEIN"/>
    <property type="match status" value="1"/>
</dbReference>
<proteinExistence type="predicted"/>
<name>A0ABS1NQV8_9ACTN</name>
<keyword evidence="3" id="KW-1185">Reference proteome</keyword>
<dbReference type="InterPro" id="IPR004360">
    <property type="entry name" value="Glyas_Fos-R_dOase_dom"/>
</dbReference>
<feature type="domain" description="VOC" evidence="1">
    <location>
        <begin position="10"/>
        <end position="123"/>
    </location>
</feature>
<dbReference type="RefSeq" id="WP_201882979.1">
    <property type="nucleotide sequence ID" value="NZ_JAERRF010000048.1"/>
</dbReference>
<dbReference type="CDD" id="cd07247">
    <property type="entry name" value="SgaA_N_like"/>
    <property type="match status" value="2"/>
</dbReference>
<evidence type="ECO:0000259" key="1">
    <source>
        <dbReference type="PROSITE" id="PS51819"/>
    </source>
</evidence>
<dbReference type="Gene3D" id="3.10.180.10">
    <property type="entry name" value="2,3-Dihydroxybiphenyl 1,2-Dioxygenase, domain 1"/>
    <property type="match status" value="2"/>
</dbReference>
<dbReference type="Pfam" id="PF00903">
    <property type="entry name" value="Glyoxalase"/>
    <property type="match status" value="1"/>
</dbReference>
<feature type="domain" description="VOC" evidence="1">
    <location>
        <begin position="137"/>
        <end position="255"/>
    </location>
</feature>
<dbReference type="EMBL" id="JAERRF010000048">
    <property type="protein sequence ID" value="MBL1102492.1"/>
    <property type="molecule type" value="Genomic_DNA"/>
</dbReference>
<evidence type="ECO:0000313" key="3">
    <source>
        <dbReference type="Proteomes" id="UP000634229"/>
    </source>
</evidence>
<dbReference type="InterPro" id="IPR037523">
    <property type="entry name" value="VOC_core"/>
</dbReference>
<dbReference type="InterPro" id="IPR029068">
    <property type="entry name" value="Glyas_Bleomycin-R_OHBP_Dase"/>
</dbReference>
<comment type="caution">
    <text evidence="2">The sequence shown here is derived from an EMBL/GenBank/DDBJ whole genome shotgun (WGS) entry which is preliminary data.</text>
</comment>
<protein>
    <submittedName>
        <fullName evidence="2">VOC family protein</fullName>
    </submittedName>
</protein>
<gene>
    <name evidence="2" type="ORF">JK363_38985</name>
</gene>